<evidence type="ECO:0000313" key="2">
    <source>
        <dbReference type="Proteomes" id="UP000663505"/>
    </source>
</evidence>
<dbReference type="AlphaFoldDB" id="A0A9X7Z6E3"/>
<accession>A0A9X7Z6E3</accession>
<dbReference type="KEGG" id="afx:JZ786_02345"/>
<dbReference type="RefSeq" id="WP_206657244.1">
    <property type="nucleotide sequence ID" value="NZ_CP071182.1"/>
</dbReference>
<proteinExistence type="predicted"/>
<sequence length="92" mass="9999">MAVVNVTELLVQSALKDAYIGKGRLTCDCARCVEDIKAIALNHLPPHYVSTDQGVAYVKAQYIDPQLQSDVLRELAFAAQTVSSSPRHIEGS</sequence>
<evidence type="ECO:0000313" key="1">
    <source>
        <dbReference type="EMBL" id="QSO47899.1"/>
    </source>
</evidence>
<keyword evidence="2" id="KW-1185">Reference proteome</keyword>
<dbReference type="Proteomes" id="UP000663505">
    <property type="component" value="Chromosome"/>
</dbReference>
<name>A0A9X7Z6E3_9BACL</name>
<organism evidence="1 2">
    <name type="scientific">Alicyclobacillus mengziensis</name>
    <dbReference type="NCBI Taxonomy" id="2931921"/>
    <lineage>
        <taxon>Bacteria</taxon>
        <taxon>Bacillati</taxon>
        <taxon>Bacillota</taxon>
        <taxon>Bacilli</taxon>
        <taxon>Bacillales</taxon>
        <taxon>Alicyclobacillaceae</taxon>
        <taxon>Alicyclobacillus</taxon>
    </lineage>
</organism>
<dbReference type="Pfam" id="PF10719">
    <property type="entry name" value="ComFB"/>
    <property type="match status" value="1"/>
</dbReference>
<gene>
    <name evidence="1" type="ORF">JZ786_02345</name>
</gene>
<protein>
    <submittedName>
        <fullName evidence="1">Late competence development ComFB family protein</fullName>
    </submittedName>
</protein>
<dbReference type="InterPro" id="IPR019657">
    <property type="entry name" value="ComFB"/>
</dbReference>
<dbReference type="EMBL" id="CP071182">
    <property type="protein sequence ID" value="QSO47899.1"/>
    <property type="molecule type" value="Genomic_DNA"/>
</dbReference>
<reference evidence="1 2" key="1">
    <citation type="submission" date="2021-02" db="EMBL/GenBank/DDBJ databases">
        <title>Alicyclobacillus curvatus sp. nov. and Alicyclobacillus mengziensis sp. nov., two acidophilic bacteria isolated from acid mine drainage.</title>
        <authorList>
            <person name="Huang Y."/>
        </authorList>
    </citation>
    <scope>NUCLEOTIDE SEQUENCE [LARGE SCALE GENOMIC DNA]</scope>
    <source>
        <strain evidence="1 2">S30H14</strain>
    </source>
</reference>